<gene>
    <name evidence="2" type="ORF">SAMN05192580_3207</name>
</gene>
<protein>
    <submittedName>
        <fullName evidence="2">Predicted flavoprotein CzcO associated with the cation diffusion facilitator CzcD</fullName>
    </submittedName>
</protein>
<accession>A0A1I6M050</accession>
<dbReference type="PRINTS" id="PR00469">
    <property type="entry name" value="PNDRDTASEII"/>
</dbReference>
<feature type="transmembrane region" description="Helical" evidence="1">
    <location>
        <begin position="12"/>
        <end position="31"/>
    </location>
</feature>
<dbReference type="InterPro" id="IPR036188">
    <property type="entry name" value="FAD/NAD-bd_sf"/>
</dbReference>
<dbReference type="AlphaFoldDB" id="A0A1I6M050"/>
<reference evidence="2 3" key="1">
    <citation type="submission" date="2016-10" db="EMBL/GenBank/DDBJ databases">
        <authorList>
            <person name="de Groot N.N."/>
        </authorList>
    </citation>
    <scope>NUCLEOTIDE SEQUENCE [LARGE SCALE GENOMIC DNA]</scope>
    <source>
        <strain evidence="2 3">S5-249</strain>
    </source>
</reference>
<evidence type="ECO:0000256" key="1">
    <source>
        <dbReference type="SAM" id="Phobius"/>
    </source>
</evidence>
<keyword evidence="1" id="KW-0472">Membrane</keyword>
<dbReference type="Pfam" id="PF13738">
    <property type="entry name" value="Pyr_redox_3"/>
    <property type="match status" value="1"/>
</dbReference>
<dbReference type="EMBL" id="FOZG01000003">
    <property type="protein sequence ID" value="SFS09018.1"/>
    <property type="molecule type" value="Genomic_DNA"/>
</dbReference>
<keyword evidence="3" id="KW-1185">Reference proteome</keyword>
<organism evidence="2 3">
    <name type="scientific">Sphingomonas jatrophae</name>
    <dbReference type="NCBI Taxonomy" id="1166337"/>
    <lineage>
        <taxon>Bacteria</taxon>
        <taxon>Pseudomonadati</taxon>
        <taxon>Pseudomonadota</taxon>
        <taxon>Alphaproteobacteria</taxon>
        <taxon>Sphingomonadales</taxon>
        <taxon>Sphingomonadaceae</taxon>
        <taxon>Sphingomonas</taxon>
    </lineage>
</organism>
<dbReference type="PRINTS" id="PR00368">
    <property type="entry name" value="FADPNR"/>
</dbReference>
<dbReference type="Gene3D" id="3.50.50.60">
    <property type="entry name" value="FAD/NAD(P)-binding domain"/>
    <property type="match status" value="2"/>
</dbReference>
<dbReference type="PANTHER" id="PTHR42877">
    <property type="entry name" value="L-ORNITHINE N(5)-MONOOXYGENASE-RELATED"/>
    <property type="match status" value="1"/>
</dbReference>
<keyword evidence="1" id="KW-0812">Transmembrane</keyword>
<name>A0A1I6M050_9SPHN</name>
<dbReference type="Proteomes" id="UP000198824">
    <property type="component" value="Unassembled WGS sequence"/>
</dbReference>
<evidence type="ECO:0000313" key="2">
    <source>
        <dbReference type="EMBL" id="SFS09018.1"/>
    </source>
</evidence>
<dbReference type="RefSeq" id="WP_093316098.1">
    <property type="nucleotide sequence ID" value="NZ_FOZG01000003.1"/>
</dbReference>
<dbReference type="OrthoDB" id="312624at2"/>
<proteinExistence type="predicted"/>
<dbReference type="SUPFAM" id="SSF51905">
    <property type="entry name" value="FAD/NAD(P)-binding domain"/>
    <property type="match status" value="2"/>
</dbReference>
<dbReference type="PANTHER" id="PTHR42877:SF4">
    <property type="entry name" value="FAD_NAD(P)-BINDING DOMAIN-CONTAINING PROTEIN-RELATED"/>
    <property type="match status" value="1"/>
</dbReference>
<dbReference type="InterPro" id="IPR051209">
    <property type="entry name" value="FAD-bind_Monooxygenase_sf"/>
</dbReference>
<evidence type="ECO:0000313" key="3">
    <source>
        <dbReference type="Proteomes" id="UP000198824"/>
    </source>
</evidence>
<dbReference type="STRING" id="1166337.SAMN05192580_3207"/>
<sequence>MTVTPHTASKRDLRFVIIGAGMAGLLAGLKLQSSGTQSFTIYEKGATVGGTWRENRYPGLTCDVPAHAYTYSFEPNPDWSRFYAPGPEIQRYFETVVDRHKLRNRIRFNTEVTGCHWDGLRWRLTTAGGGEDVADVLIAATGVLHHPNIPAILGLECFAGETLHSARWNDDVVVDGRRLGVIGNGSTGVQIVVALAERARELVHFQRSPQWIMPVNDFAYSDEEREAFREDQARIDAIRFGEDYWSGIRRFNEAIIEPDSPAMKEIERIVLENLERNVADPALREQLRPDYKPACKRLVYSPSYYQAVQKPGVRVERDRIAQVERSGVRMEHGGIHPLDVLVLATGFQTDRFVRPIKIEGRNHATLDEAWRVRPTAYYAISIPDFPNFFMLNGPTAPVGNFSLIDIAEKQWAYIEQLLAPLRDGRATSVSARHDALAEYESRRIAKARTTVFGSGCTSWYLDAEGVPQTWPWTYDQFADAMLQPDMAAYDIR</sequence>
<keyword evidence="1" id="KW-1133">Transmembrane helix</keyword>